<sequence>MDDDSDEVYFTKHFRRARCVAGAQLPYKPPNTLWDIHFSYLNTADTNNNGPDSNHAAGTNNISIASSSSSSQNNKSNPSQPPSTVTSITPHKLTVTQTPYRHSLVLPALAHPHIHLDKAFLHFAPEYADLIPTTTGTGSFHEALSSTRAAKSRFTDADLLRRGRWLLASSVAAGVGAMRAFVEVDRTVGDMCLRAGLVLKEEWRERCFVQIAVFAQEAVFSHEHRPPPPPPPPQQQQQQQNQQQGSSVPPTTPTTQRKHLSNRELIENACRDRRVDVVGSTPYAERDLPSARRNIEWAVDTALRYEKHLDFHLDYNLDPNSEPLVWHVLETLKRRRWTTKTTKKVMLGHCTRLTLFSEAEWKRLAREIHENELPVTFVGLPTSDIFMASGHNTSTSSSCSSSSSSASLPPTLQPRGTLHIPTLIRKYNLDAVIGINNVGNAFTPQGTCDPLSLACLGVGIYQTGTHADAELLYECVSTRARAAMGLDSYSPQTPSATTTTTTTTPSSPLLSPHPPPHSVNIIPTSTTDLLLISTSTNHLAGIIPRPRTSAGSIIWEPPPLEDRRLITNGRWGTTKGLGEWGCDCVAGTTVYAVDYEEKGGDGDGEGGGDDDDDTPSEEDGEDGEGDGGGGEGEADKMEGVWQPRTVSN</sequence>
<feature type="region of interest" description="Disordered" evidence="1">
    <location>
        <begin position="596"/>
        <end position="648"/>
    </location>
</feature>
<keyword evidence="3" id="KW-1185">Reference proteome</keyword>
<dbReference type="PANTHER" id="PTHR32027">
    <property type="entry name" value="CYTOSINE DEAMINASE"/>
    <property type="match status" value="1"/>
</dbReference>
<dbReference type="SUPFAM" id="SSF51556">
    <property type="entry name" value="Metallo-dependent hydrolases"/>
    <property type="match status" value="1"/>
</dbReference>
<dbReference type="AlphaFoldDB" id="A0A2B7XQ63"/>
<dbReference type="InterPro" id="IPR032466">
    <property type="entry name" value="Metal_Hydrolase"/>
</dbReference>
<comment type="caution">
    <text evidence="2">The sequence shown here is derived from an EMBL/GenBank/DDBJ whole genome shotgun (WGS) entry which is preliminary data.</text>
</comment>
<dbReference type="EMBL" id="PDNA01000140">
    <property type="protein sequence ID" value="PGH10911.1"/>
    <property type="molecule type" value="Genomic_DNA"/>
</dbReference>
<protein>
    <recommendedName>
        <fullName evidence="4">Amidohydrolase-related domain-containing protein</fullName>
    </recommendedName>
</protein>
<gene>
    <name evidence="2" type="ORF">AJ80_07354</name>
</gene>
<proteinExistence type="predicted"/>
<dbReference type="GO" id="GO:0016814">
    <property type="term" value="F:hydrolase activity, acting on carbon-nitrogen (but not peptide) bonds, in cyclic amidines"/>
    <property type="evidence" value="ECO:0007669"/>
    <property type="project" value="TreeGrafter"/>
</dbReference>
<feature type="compositionally biased region" description="Low complexity" evidence="1">
    <location>
        <begin position="235"/>
        <end position="244"/>
    </location>
</feature>
<feature type="region of interest" description="Disordered" evidence="1">
    <location>
        <begin position="487"/>
        <end position="516"/>
    </location>
</feature>
<evidence type="ECO:0000313" key="3">
    <source>
        <dbReference type="Proteomes" id="UP000224634"/>
    </source>
</evidence>
<dbReference type="Gene3D" id="3.20.20.140">
    <property type="entry name" value="Metal-dependent hydrolases"/>
    <property type="match status" value="1"/>
</dbReference>
<reference evidence="2 3" key="1">
    <citation type="submission" date="2017-10" db="EMBL/GenBank/DDBJ databases">
        <title>Comparative genomics in systemic dimorphic fungi from Ajellomycetaceae.</title>
        <authorList>
            <person name="Munoz J.F."/>
            <person name="Mcewen J.G."/>
            <person name="Clay O.K."/>
            <person name="Cuomo C.A."/>
        </authorList>
    </citation>
    <scope>NUCLEOTIDE SEQUENCE [LARGE SCALE GENOMIC DNA]</scope>
    <source>
        <strain evidence="2 3">UAMH7299</strain>
    </source>
</reference>
<feature type="compositionally biased region" description="Low complexity" evidence="1">
    <location>
        <begin position="490"/>
        <end position="510"/>
    </location>
</feature>
<evidence type="ECO:0008006" key="4">
    <source>
        <dbReference type="Google" id="ProtNLM"/>
    </source>
</evidence>
<feature type="compositionally biased region" description="Acidic residues" evidence="1">
    <location>
        <begin position="602"/>
        <end position="625"/>
    </location>
</feature>
<feature type="compositionally biased region" description="Polar residues" evidence="1">
    <location>
        <begin position="49"/>
        <end position="59"/>
    </location>
</feature>
<dbReference type="PANTHER" id="PTHR32027:SF0">
    <property type="entry name" value="CYTOSINE DEAMINASE"/>
    <property type="match status" value="1"/>
</dbReference>
<evidence type="ECO:0000313" key="2">
    <source>
        <dbReference type="EMBL" id="PGH10911.1"/>
    </source>
</evidence>
<feature type="compositionally biased region" description="Polar residues" evidence="1">
    <location>
        <begin position="245"/>
        <end position="255"/>
    </location>
</feature>
<dbReference type="InterPro" id="IPR052349">
    <property type="entry name" value="Metallo-hydrolase_Enzymes"/>
</dbReference>
<dbReference type="Proteomes" id="UP000224634">
    <property type="component" value="Unassembled WGS sequence"/>
</dbReference>
<dbReference type="STRING" id="1447883.A0A2B7XQ63"/>
<accession>A0A2B7XQ63</accession>
<name>A0A2B7XQ63_POLH7</name>
<dbReference type="OrthoDB" id="10266980at2759"/>
<evidence type="ECO:0000256" key="1">
    <source>
        <dbReference type="SAM" id="MobiDB-lite"/>
    </source>
</evidence>
<organism evidence="2 3">
    <name type="scientific">Polytolypa hystricis (strain UAMH7299)</name>
    <dbReference type="NCBI Taxonomy" id="1447883"/>
    <lineage>
        <taxon>Eukaryota</taxon>
        <taxon>Fungi</taxon>
        <taxon>Dikarya</taxon>
        <taxon>Ascomycota</taxon>
        <taxon>Pezizomycotina</taxon>
        <taxon>Eurotiomycetes</taxon>
        <taxon>Eurotiomycetidae</taxon>
        <taxon>Onygenales</taxon>
        <taxon>Onygenales incertae sedis</taxon>
        <taxon>Polytolypa</taxon>
    </lineage>
</organism>
<feature type="region of interest" description="Disordered" evidence="1">
    <location>
        <begin position="221"/>
        <end position="263"/>
    </location>
</feature>
<feature type="compositionally biased region" description="Low complexity" evidence="1">
    <location>
        <begin position="60"/>
        <end position="78"/>
    </location>
</feature>
<feature type="region of interest" description="Disordered" evidence="1">
    <location>
        <begin position="49"/>
        <end position="88"/>
    </location>
</feature>